<keyword evidence="2" id="KW-1185">Reference proteome</keyword>
<accession>A0ACC8XDD1</accession>
<organism evidence="1 2">
    <name type="scientific">Candidatus Epulonipiscium fishelsonii</name>
    <dbReference type="NCBI Taxonomy" id="77094"/>
    <lineage>
        <taxon>Bacteria</taxon>
        <taxon>Bacillati</taxon>
        <taxon>Bacillota</taxon>
        <taxon>Clostridia</taxon>
        <taxon>Lachnospirales</taxon>
        <taxon>Lachnospiraceae</taxon>
        <taxon>Candidatus Epulonipiscium</taxon>
    </lineage>
</organism>
<evidence type="ECO:0000313" key="2">
    <source>
        <dbReference type="Proteomes" id="UP000188605"/>
    </source>
</evidence>
<dbReference type="EMBL" id="LJDB01000043">
    <property type="protein sequence ID" value="ONI40982.1"/>
    <property type="molecule type" value="Genomic_DNA"/>
</dbReference>
<reference evidence="1" key="1">
    <citation type="submission" date="2016-08" db="EMBL/GenBank/DDBJ databases">
        <authorList>
            <person name="Ngugi D.K."/>
            <person name="Miyake S."/>
            <person name="Stingl U."/>
        </authorList>
    </citation>
    <scope>NUCLEOTIDE SEQUENCE</scope>
    <source>
        <strain evidence="1">SCG-B11WGA-EpuloA1</strain>
    </source>
</reference>
<dbReference type="Proteomes" id="UP000188605">
    <property type="component" value="Unassembled WGS sequence"/>
</dbReference>
<gene>
    <name evidence="1" type="ORF">AN396_04280</name>
</gene>
<comment type="caution">
    <text evidence="1">The sequence shown here is derived from an EMBL/GenBank/DDBJ whole genome shotgun (WGS) entry which is preliminary data.</text>
</comment>
<proteinExistence type="predicted"/>
<protein>
    <submittedName>
        <fullName evidence="1">Uncharacterized protein</fullName>
    </submittedName>
</protein>
<name>A0ACC8XDD1_9FIRM</name>
<sequence>MNVMDMLNTTRKTNNTNTQQQNTYNNNNSNKLPSNNDNKNITNNFDISMNVESSFQSTLDVVTKTQETNNKKSDINKTDTSNNKKEEDTYEDPNKVKKDDNIAKTEEPAQKEEITKEDNVNKVEKPSETSDENVNVDVTEQLQNVDEIMVLIAQYLNVDVSEVKSTLENMGINLEEGFSMENLDNLLGEMFSMEQLLTDGDLQQNILTLRELLGESLKNGEETLKVLDQNLTQQVQSIVDETMTTTVMTEEVVVEEVAQIVAEPTLRETANDKTTINDIITYQDANLQNQTGNVGFEVPVVSIKGQLTQILNNQSTTTTTLKSFQNSLNSQIVNKIDINILQDGQEITINLDPKELGKLSMKIIEQNGHLTADIKVESEKTKEMLLTQLDTLKESLSEKGLTIGEFNVDVDSQPYKEQMQQQQQKSAKRMEEIIAKHMGEIDSDAVIEDVGEQIIHNKSVNIRA</sequence>
<evidence type="ECO:0000313" key="1">
    <source>
        <dbReference type="EMBL" id="ONI40982.1"/>
    </source>
</evidence>